<protein>
    <submittedName>
        <fullName evidence="1">Uncharacterized protein</fullName>
    </submittedName>
</protein>
<dbReference type="EMBL" id="BQKI01000081">
    <property type="protein sequence ID" value="GJN29472.1"/>
    <property type="molecule type" value="Genomic_DNA"/>
</dbReference>
<evidence type="ECO:0000313" key="2">
    <source>
        <dbReference type="Proteomes" id="UP001054889"/>
    </source>
</evidence>
<proteinExistence type="predicted"/>
<reference evidence="1" key="1">
    <citation type="journal article" date="2018" name="DNA Res.">
        <title>Multiple hybrid de novo genome assembly of finger millet, an orphan allotetraploid crop.</title>
        <authorList>
            <person name="Hatakeyama M."/>
            <person name="Aluri S."/>
            <person name="Balachadran M.T."/>
            <person name="Sivarajan S.R."/>
            <person name="Patrignani A."/>
            <person name="Gruter S."/>
            <person name="Poveda L."/>
            <person name="Shimizu-Inatsugi R."/>
            <person name="Baeten J."/>
            <person name="Francoijs K.J."/>
            <person name="Nataraja K.N."/>
            <person name="Reddy Y.A.N."/>
            <person name="Phadnis S."/>
            <person name="Ravikumar R.L."/>
            <person name="Schlapbach R."/>
            <person name="Sreeman S.M."/>
            <person name="Shimizu K.K."/>
        </authorList>
    </citation>
    <scope>NUCLEOTIDE SEQUENCE</scope>
</reference>
<accession>A0AAV5F3Q0</accession>
<dbReference type="Proteomes" id="UP001054889">
    <property type="component" value="Unassembled WGS sequence"/>
</dbReference>
<reference evidence="1" key="2">
    <citation type="submission" date="2021-12" db="EMBL/GenBank/DDBJ databases">
        <title>Resequencing data analysis of finger millet.</title>
        <authorList>
            <person name="Hatakeyama M."/>
            <person name="Aluri S."/>
            <person name="Balachadran M.T."/>
            <person name="Sivarajan S.R."/>
            <person name="Poveda L."/>
            <person name="Shimizu-Inatsugi R."/>
            <person name="Schlapbach R."/>
            <person name="Sreeman S.M."/>
            <person name="Shimizu K.K."/>
        </authorList>
    </citation>
    <scope>NUCLEOTIDE SEQUENCE</scope>
</reference>
<evidence type="ECO:0000313" key="1">
    <source>
        <dbReference type="EMBL" id="GJN29472.1"/>
    </source>
</evidence>
<name>A0AAV5F3Q0_ELECO</name>
<organism evidence="1 2">
    <name type="scientific">Eleusine coracana subsp. coracana</name>
    <dbReference type="NCBI Taxonomy" id="191504"/>
    <lineage>
        <taxon>Eukaryota</taxon>
        <taxon>Viridiplantae</taxon>
        <taxon>Streptophyta</taxon>
        <taxon>Embryophyta</taxon>
        <taxon>Tracheophyta</taxon>
        <taxon>Spermatophyta</taxon>
        <taxon>Magnoliopsida</taxon>
        <taxon>Liliopsida</taxon>
        <taxon>Poales</taxon>
        <taxon>Poaceae</taxon>
        <taxon>PACMAD clade</taxon>
        <taxon>Chloridoideae</taxon>
        <taxon>Cynodonteae</taxon>
        <taxon>Eleusininae</taxon>
        <taxon>Eleusine</taxon>
    </lineage>
</organism>
<comment type="caution">
    <text evidence="1">The sequence shown here is derived from an EMBL/GenBank/DDBJ whole genome shotgun (WGS) entry which is preliminary data.</text>
</comment>
<sequence length="84" mass="9543">MGWLTKFFRGSTHNISGGQYSRPVQETNWNVPSSSPVVTDILPGFSNEDIDRVIAVSLSEEEQRKVKEIDSHDFYLYCSSSFHS</sequence>
<keyword evidence="2" id="KW-1185">Reference proteome</keyword>
<gene>
    <name evidence="1" type="primary">gb17698</name>
    <name evidence="1" type="ORF">PR202_gb17698</name>
</gene>
<dbReference type="AlphaFoldDB" id="A0AAV5F3Q0"/>